<dbReference type="SUPFAM" id="SSF48452">
    <property type="entry name" value="TPR-like"/>
    <property type="match status" value="1"/>
</dbReference>
<dbReference type="PRINTS" id="PR00038">
    <property type="entry name" value="HTHLUXR"/>
</dbReference>
<dbReference type="PROSITE" id="PS00622">
    <property type="entry name" value="HTH_LUXR_1"/>
    <property type="match status" value="1"/>
</dbReference>
<gene>
    <name evidence="4" type="ORF">RVR_2166</name>
</gene>
<keyword evidence="5" id="KW-1185">Reference proteome</keyword>
<dbReference type="SUPFAM" id="SSF52540">
    <property type="entry name" value="P-loop containing nucleoside triphosphate hydrolases"/>
    <property type="match status" value="1"/>
</dbReference>
<reference evidence="4 5" key="1">
    <citation type="journal article" date="2010" name="J. Bacteriol.">
        <title>Biochemical characterization of a novel indole prenyltransferase from Streptomyces sp. SN-593.</title>
        <authorList>
            <person name="Takahashi S."/>
            <person name="Takagi H."/>
            <person name="Toyoda A."/>
            <person name="Uramoto M."/>
            <person name="Nogawa T."/>
            <person name="Ueki M."/>
            <person name="Sakaki Y."/>
            <person name="Osada H."/>
        </authorList>
    </citation>
    <scope>NUCLEOTIDE SEQUENCE [LARGE SCALE GENOMIC DNA]</scope>
    <source>
        <strain evidence="4 5">SN-593</strain>
    </source>
</reference>
<dbReference type="EMBL" id="AP018365">
    <property type="protein sequence ID" value="BBA96727.1"/>
    <property type="molecule type" value="Genomic_DNA"/>
</dbReference>
<reference evidence="4 5" key="3">
    <citation type="journal article" date="2011" name="Nat. Chem. Biol.">
        <title>Reveromycin A biosynthesis uses RevG and RevJ for stereospecific spiroacetal formation.</title>
        <authorList>
            <person name="Takahashi S."/>
            <person name="Toyoda A."/>
            <person name="Sekiyama Y."/>
            <person name="Takagi H."/>
            <person name="Nogawa T."/>
            <person name="Uramoto M."/>
            <person name="Suzuki R."/>
            <person name="Koshino H."/>
            <person name="Kumano T."/>
            <person name="Panthee S."/>
            <person name="Dairi T."/>
            <person name="Ishikawa J."/>
            <person name="Ikeda H."/>
            <person name="Sakaki Y."/>
            <person name="Osada H."/>
        </authorList>
    </citation>
    <scope>NUCLEOTIDE SEQUENCE [LARGE SCALE GENOMIC DNA]</scope>
    <source>
        <strain evidence="4 5">SN-593</strain>
    </source>
</reference>
<dbReference type="InterPro" id="IPR041664">
    <property type="entry name" value="AAA_16"/>
</dbReference>
<dbReference type="KEGG" id="arev:RVR_2166"/>
<organism evidence="4 5">
    <name type="scientific">Actinacidiphila reveromycinica</name>
    <dbReference type="NCBI Taxonomy" id="659352"/>
    <lineage>
        <taxon>Bacteria</taxon>
        <taxon>Bacillati</taxon>
        <taxon>Actinomycetota</taxon>
        <taxon>Actinomycetes</taxon>
        <taxon>Kitasatosporales</taxon>
        <taxon>Streptomycetaceae</taxon>
        <taxon>Actinacidiphila</taxon>
    </lineage>
</organism>
<dbReference type="GO" id="GO:0005737">
    <property type="term" value="C:cytoplasm"/>
    <property type="evidence" value="ECO:0007669"/>
    <property type="project" value="TreeGrafter"/>
</dbReference>
<dbReference type="CDD" id="cd06170">
    <property type="entry name" value="LuxR_C_like"/>
    <property type="match status" value="1"/>
</dbReference>
<dbReference type="InterPro" id="IPR027417">
    <property type="entry name" value="P-loop_NTPase"/>
</dbReference>
<dbReference type="GO" id="GO:0003677">
    <property type="term" value="F:DNA binding"/>
    <property type="evidence" value="ECO:0007669"/>
    <property type="project" value="InterPro"/>
</dbReference>
<reference evidence="4 5" key="2">
    <citation type="journal article" date="2011" name="J. Antibiot.">
        <title>Furaquinocins I and J: novel polyketide isoprenoid hybrid compounds from Streptomyces reveromyceticus SN-593.</title>
        <authorList>
            <person name="Panthee S."/>
            <person name="Takahashi S."/>
            <person name="Takagi H."/>
            <person name="Nogawa T."/>
            <person name="Oowada E."/>
            <person name="Uramoto M."/>
            <person name="Osada H."/>
        </authorList>
    </citation>
    <scope>NUCLEOTIDE SEQUENCE [LARGE SCALE GENOMIC DNA]</scope>
    <source>
        <strain evidence="4 5">SN-593</strain>
    </source>
</reference>
<dbReference type="Gene3D" id="1.10.10.10">
    <property type="entry name" value="Winged helix-like DNA-binding domain superfamily/Winged helix DNA-binding domain"/>
    <property type="match status" value="1"/>
</dbReference>
<dbReference type="GO" id="GO:0006355">
    <property type="term" value="P:regulation of DNA-templated transcription"/>
    <property type="evidence" value="ECO:0007669"/>
    <property type="project" value="InterPro"/>
</dbReference>
<proteinExistence type="predicted"/>
<dbReference type="GO" id="GO:0005524">
    <property type="term" value="F:ATP binding"/>
    <property type="evidence" value="ECO:0007669"/>
    <property type="project" value="UniProtKB-KW"/>
</dbReference>
<protein>
    <submittedName>
        <fullName evidence="4">Putative LuxR family transcriptional regulator</fullName>
    </submittedName>
</protein>
<dbReference type="RefSeq" id="WP_202233122.1">
    <property type="nucleotide sequence ID" value="NZ_AP018365.1"/>
</dbReference>
<dbReference type="Gene3D" id="3.40.50.300">
    <property type="entry name" value="P-loop containing nucleotide triphosphate hydrolases"/>
    <property type="match status" value="1"/>
</dbReference>
<dbReference type="PANTHER" id="PTHR16305">
    <property type="entry name" value="TESTICULAR SOLUBLE ADENYLYL CYCLASE"/>
    <property type="match status" value="1"/>
</dbReference>
<dbReference type="SUPFAM" id="SSF46894">
    <property type="entry name" value="C-terminal effector domain of the bipartite response regulators"/>
    <property type="match status" value="1"/>
</dbReference>
<evidence type="ECO:0000259" key="3">
    <source>
        <dbReference type="PROSITE" id="PS50043"/>
    </source>
</evidence>
<dbReference type="SMART" id="SM00421">
    <property type="entry name" value="HTH_LUXR"/>
    <property type="match status" value="1"/>
</dbReference>
<dbReference type="Pfam" id="PF13191">
    <property type="entry name" value="AAA_16"/>
    <property type="match status" value="1"/>
</dbReference>
<evidence type="ECO:0000256" key="1">
    <source>
        <dbReference type="ARBA" id="ARBA00022741"/>
    </source>
</evidence>
<evidence type="ECO:0000256" key="2">
    <source>
        <dbReference type="ARBA" id="ARBA00022840"/>
    </source>
</evidence>
<dbReference type="GO" id="GO:0004016">
    <property type="term" value="F:adenylate cyclase activity"/>
    <property type="evidence" value="ECO:0007669"/>
    <property type="project" value="TreeGrafter"/>
</dbReference>
<dbReference type="Pfam" id="PF00196">
    <property type="entry name" value="GerE"/>
    <property type="match status" value="1"/>
</dbReference>
<keyword evidence="1" id="KW-0547">Nucleotide-binding</keyword>
<keyword evidence="2" id="KW-0067">ATP-binding</keyword>
<accession>A0A7U3UQA4</accession>
<evidence type="ECO:0000313" key="5">
    <source>
        <dbReference type="Proteomes" id="UP000595703"/>
    </source>
</evidence>
<dbReference type="PROSITE" id="PS50043">
    <property type="entry name" value="HTH_LUXR_2"/>
    <property type="match status" value="1"/>
</dbReference>
<sequence>MAERWLGRTRFVGRDRELARVVEALARPPALVLIEGEAGIGKSRLVREAVAATDRDGARTLLAVCPPFLEAFTLGPVVDAVREAAPDVAALGLTAVAGALRPLFPEWSQDLPPAPEPPADAGVARHQLVRALAELLDRAGVEVLVVEDVHWADATTLDFLVYVATRRPRPLTLVLTYRPEEVAADSPLLRLTSRPAQDVCQVRATLGGLPVSDAAGLASSMLGGDRVSAGFAAFLHDRTEGVPLALEECVRLLRDRDDLTCRDGEWARRGLDEIAVPPTIRDSVTERVARLGADARRVLLAAAVLTDPVDERTLAAVTGLPVGRWPAALRASLGSGLLGETTARPGGGLPAGRTGIAFRHVLAARAVYDRAAAHERAAAHRRAGEALETAVPPPVGRLAHHFREAGLTRRWFAYARQAALLALSSGDHRTAAGLLHALITEPTLPPTEVAALAGQVSSHAFTGDPRAGEIARTLRAVVDSGRLGRRDRAAVRAQLGRMLLTVGEYTEAAAVLEQAIPDLADHGYPVASAMTVLGLPLHDSWPVATHLRWLERAEAVASSSEIGPVDRFELRLARMTALFELGEESGWELAGRIDADESSPQAAVLTARFHLNAGHAAMKWGRYADARRYLAAAVDVAGRHGYQRLRDLALVTAGHLDWLTGAWDGLDERLAAWQEVDGEPLIRMDALLVGTQLRVARGGPDEEARKVLAAVREESVRRGTTDLPAEAAGALARVAAEPSADHTAEPVGRLVRKGVWLWAGEVLPEHLAALTSAGRRSEAEELVAAFEDGARGRDAPVLAATLASCRALLAEGRGRPAAAADAWEAAASAWRALPRPYDAAKAGERRARCLLRDGRRTAALAALRAAHREFTSLGARYDADRVRRALDAQGAGAEGPWRPGRRGYGDRLSPRELEVVRLVATGLTNREIAKALSRSPKTVATQLNSAMRKHGVSSRTALAVRVTQAGYDAGAEPGPSPA</sequence>
<dbReference type="InterPro" id="IPR000792">
    <property type="entry name" value="Tscrpt_reg_LuxR_C"/>
</dbReference>
<dbReference type="InterPro" id="IPR016032">
    <property type="entry name" value="Sig_transdc_resp-reg_C-effctor"/>
</dbReference>
<dbReference type="Proteomes" id="UP000595703">
    <property type="component" value="Chromosome"/>
</dbReference>
<feature type="domain" description="HTH luxR-type" evidence="3">
    <location>
        <begin position="901"/>
        <end position="966"/>
    </location>
</feature>
<dbReference type="AlphaFoldDB" id="A0A7U3UQA4"/>
<reference evidence="4 5" key="4">
    <citation type="journal article" date="2020" name="Sci. Rep.">
        <title>beta-carboline chemical signals induce reveromycin production through a LuxR family regulator in Streptomyces sp. SN-593.</title>
        <authorList>
            <person name="Panthee S."/>
            <person name="Kito N."/>
            <person name="Hayashi T."/>
            <person name="Shimizu T."/>
            <person name="Ishikawa J."/>
            <person name="Hamamoto H."/>
            <person name="Osada H."/>
            <person name="Takahashi S."/>
        </authorList>
    </citation>
    <scope>NUCLEOTIDE SEQUENCE [LARGE SCALE GENOMIC DNA]</scope>
    <source>
        <strain evidence="4 5">SN-593</strain>
    </source>
</reference>
<dbReference type="InterPro" id="IPR011990">
    <property type="entry name" value="TPR-like_helical_dom_sf"/>
</dbReference>
<name>A0A7U3UQA4_9ACTN</name>
<dbReference type="PANTHER" id="PTHR16305:SF35">
    <property type="entry name" value="TRANSCRIPTIONAL ACTIVATOR DOMAIN"/>
    <property type="match status" value="1"/>
</dbReference>
<evidence type="ECO:0000313" key="4">
    <source>
        <dbReference type="EMBL" id="BBA96727.1"/>
    </source>
</evidence>
<dbReference type="InterPro" id="IPR036388">
    <property type="entry name" value="WH-like_DNA-bd_sf"/>
</dbReference>